<evidence type="ECO:0000256" key="1">
    <source>
        <dbReference type="SAM" id="SignalP"/>
    </source>
</evidence>
<keyword evidence="1" id="KW-0732">Signal</keyword>
<evidence type="ECO:0000313" key="3">
    <source>
        <dbReference type="Proteomes" id="UP000799291"/>
    </source>
</evidence>
<dbReference type="AlphaFoldDB" id="A0A6G1IJR8"/>
<dbReference type="Proteomes" id="UP000799291">
    <property type="component" value="Unassembled WGS sequence"/>
</dbReference>
<gene>
    <name evidence="2" type="ORF">K458DRAFT_317287</name>
</gene>
<dbReference type="EMBL" id="MU005613">
    <property type="protein sequence ID" value="KAF2678233.1"/>
    <property type="molecule type" value="Genomic_DNA"/>
</dbReference>
<feature type="signal peptide" evidence="1">
    <location>
        <begin position="1"/>
        <end position="17"/>
    </location>
</feature>
<reference evidence="2" key="1">
    <citation type="journal article" date="2020" name="Stud. Mycol.">
        <title>101 Dothideomycetes genomes: a test case for predicting lifestyles and emergence of pathogens.</title>
        <authorList>
            <person name="Haridas S."/>
            <person name="Albert R."/>
            <person name="Binder M."/>
            <person name="Bloem J."/>
            <person name="Labutti K."/>
            <person name="Salamov A."/>
            <person name="Andreopoulos B."/>
            <person name="Baker S."/>
            <person name="Barry K."/>
            <person name="Bills G."/>
            <person name="Bluhm B."/>
            <person name="Cannon C."/>
            <person name="Castanera R."/>
            <person name="Culley D."/>
            <person name="Daum C."/>
            <person name="Ezra D."/>
            <person name="Gonzalez J."/>
            <person name="Henrissat B."/>
            <person name="Kuo A."/>
            <person name="Liang C."/>
            <person name="Lipzen A."/>
            <person name="Lutzoni F."/>
            <person name="Magnuson J."/>
            <person name="Mondo S."/>
            <person name="Nolan M."/>
            <person name="Ohm R."/>
            <person name="Pangilinan J."/>
            <person name="Park H.-J."/>
            <person name="Ramirez L."/>
            <person name="Alfaro M."/>
            <person name="Sun H."/>
            <person name="Tritt A."/>
            <person name="Yoshinaga Y."/>
            <person name="Zwiers L.-H."/>
            <person name="Turgeon B."/>
            <person name="Goodwin S."/>
            <person name="Spatafora J."/>
            <person name="Crous P."/>
            <person name="Grigoriev I."/>
        </authorList>
    </citation>
    <scope>NUCLEOTIDE SEQUENCE</scope>
    <source>
        <strain evidence="2">CBS 122367</strain>
    </source>
</reference>
<proteinExistence type="predicted"/>
<accession>A0A6G1IJR8</accession>
<name>A0A6G1IJR8_9PLEO</name>
<sequence>MKSFLTAAAALCSIASAFPLAPWSTLAPPPAGTQFYQLQTKSATTAVSGQWVTLPSGSTSYSLAAAQTSATKFFLNKYTATGTYALHNADDTRQVALQGESGVLLYLVDATSPSTDKIPKGQLMEWATFTTDNNVLGVKDGSTLTNRTFVAVKGTGTSYTLALYDGASTTTQTITPLTINVVKSA</sequence>
<evidence type="ECO:0000313" key="2">
    <source>
        <dbReference type="EMBL" id="KAF2678233.1"/>
    </source>
</evidence>
<keyword evidence="3" id="KW-1185">Reference proteome</keyword>
<organism evidence="2 3">
    <name type="scientific">Lentithecium fluviatile CBS 122367</name>
    <dbReference type="NCBI Taxonomy" id="1168545"/>
    <lineage>
        <taxon>Eukaryota</taxon>
        <taxon>Fungi</taxon>
        <taxon>Dikarya</taxon>
        <taxon>Ascomycota</taxon>
        <taxon>Pezizomycotina</taxon>
        <taxon>Dothideomycetes</taxon>
        <taxon>Pleosporomycetidae</taxon>
        <taxon>Pleosporales</taxon>
        <taxon>Massarineae</taxon>
        <taxon>Lentitheciaceae</taxon>
        <taxon>Lentithecium</taxon>
    </lineage>
</organism>
<dbReference type="OrthoDB" id="5199481at2759"/>
<protein>
    <submittedName>
        <fullName evidence="2">Uncharacterized protein</fullName>
    </submittedName>
</protein>
<feature type="chain" id="PRO_5026043010" evidence="1">
    <location>
        <begin position="18"/>
        <end position="185"/>
    </location>
</feature>